<dbReference type="Pfam" id="PF06271">
    <property type="entry name" value="RDD"/>
    <property type="match status" value="1"/>
</dbReference>
<keyword evidence="9" id="KW-1185">Reference proteome</keyword>
<evidence type="ECO:0000313" key="8">
    <source>
        <dbReference type="EMBL" id="MDV3438614.1"/>
    </source>
</evidence>
<name>A0ABU3XKY4_9GAMM</name>
<keyword evidence="5 6" id="KW-0472">Membrane</keyword>
<dbReference type="Proteomes" id="UP001273935">
    <property type="component" value="Unassembled WGS sequence"/>
</dbReference>
<evidence type="ECO:0000256" key="2">
    <source>
        <dbReference type="ARBA" id="ARBA00022475"/>
    </source>
</evidence>
<accession>A0ABU3XKY4</accession>
<organism evidence="8 9">
    <name type="scientific">Metapseudomonas otitidis</name>
    <dbReference type="NCBI Taxonomy" id="319939"/>
    <lineage>
        <taxon>Bacteria</taxon>
        <taxon>Pseudomonadati</taxon>
        <taxon>Pseudomonadota</taxon>
        <taxon>Gammaproteobacteria</taxon>
        <taxon>Pseudomonadales</taxon>
        <taxon>Pseudomonadaceae</taxon>
        <taxon>Metapseudomonas</taxon>
    </lineage>
</organism>
<comment type="subcellular location">
    <subcellularLocation>
        <location evidence="1">Cell membrane</location>
        <topology evidence="1">Multi-pass membrane protein</topology>
    </subcellularLocation>
</comment>
<keyword evidence="4 6" id="KW-1133">Transmembrane helix</keyword>
<dbReference type="PANTHER" id="PTHR36115">
    <property type="entry name" value="PROLINE-RICH ANTIGEN HOMOLOG-RELATED"/>
    <property type="match status" value="1"/>
</dbReference>
<comment type="caution">
    <text evidence="8">The sequence shown here is derived from an EMBL/GenBank/DDBJ whole genome shotgun (WGS) entry which is preliminary data.</text>
</comment>
<evidence type="ECO:0000256" key="4">
    <source>
        <dbReference type="ARBA" id="ARBA00022989"/>
    </source>
</evidence>
<evidence type="ECO:0000256" key="5">
    <source>
        <dbReference type="ARBA" id="ARBA00023136"/>
    </source>
</evidence>
<keyword evidence="3 6" id="KW-0812">Transmembrane</keyword>
<sequence length="198" mass="21658">MDATEARLRETYSGRRTEVLVDLLEQGGLTEVAERVIRGVLAERESTPGERAVPRQAPASSAVRHEPLDLQLAPLWARLVASQLDFWLALLVLAVISTAIEFLTAHHSGIQDTVGKAGMLLLLFGYLLAKDGFNGQGIGKRLLKIRVVDSETGAPCELHKSCLRGLVGLLGIFDVIFIFGQRRQRLGDHTAKTLVIRA</sequence>
<dbReference type="InterPro" id="IPR010432">
    <property type="entry name" value="RDD"/>
</dbReference>
<gene>
    <name evidence="8" type="ORF">R0G64_04095</name>
</gene>
<reference evidence="8 9" key="1">
    <citation type="submission" date="2023-10" db="EMBL/GenBank/DDBJ databases">
        <title>Pseudomonas otitidis isolated from a paediatric patient with cystic fibrosis in Chile.</title>
        <authorList>
            <person name="Amsteins-Romero L."/>
            <person name="Opazo-Capurro A."/>
            <person name="Matus-Kohler M."/>
            <person name="Gonzalez-Rocha G."/>
        </authorList>
    </citation>
    <scope>NUCLEOTIDE SEQUENCE [LARGE SCALE GENOMIC DNA]</scope>
    <source>
        <strain evidence="8 9">P-714</strain>
    </source>
</reference>
<evidence type="ECO:0000256" key="6">
    <source>
        <dbReference type="SAM" id="Phobius"/>
    </source>
</evidence>
<protein>
    <submittedName>
        <fullName evidence="8">RDD family protein</fullName>
    </submittedName>
</protein>
<keyword evidence="2" id="KW-1003">Cell membrane</keyword>
<evidence type="ECO:0000256" key="1">
    <source>
        <dbReference type="ARBA" id="ARBA00004651"/>
    </source>
</evidence>
<feature type="domain" description="RDD" evidence="7">
    <location>
        <begin position="72"/>
        <end position="191"/>
    </location>
</feature>
<evidence type="ECO:0000256" key="3">
    <source>
        <dbReference type="ARBA" id="ARBA00022692"/>
    </source>
</evidence>
<proteinExistence type="predicted"/>
<dbReference type="InterPro" id="IPR051791">
    <property type="entry name" value="Pra-immunoreactive"/>
</dbReference>
<feature type="transmembrane region" description="Helical" evidence="6">
    <location>
        <begin position="163"/>
        <end position="180"/>
    </location>
</feature>
<dbReference type="EMBL" id="JAWJUL010000010">
    <property type="protein sequence ID" value="MDV3438614.1"/>
    <property type="molecule type" value="Genomic_DNA"/>
</dbReference>
<evidence type="ECO:0000259" key="7">
    <source>
        <dbReference type="Pfam" id="PF06271"/>
    </source>
</evidence>
<dbReference type="RefSeq" id="WP_317233524.1">
    <property type="nucleotide sequence ID" value="NZ_JAWJUL010000010.1"/>
</dbReference>
<feature type="transmembrane region" description="Helical" evidence="6">
    <location>
        <begin position="86"/>
        <end position="106"/>
    </location>
</feature>
<evidence type="ECO:0000313" key="9">
    <source>
        <dbReference type="Proteomes" id="UP001273935"/>
    </source>
</evidence>